<dbReference type="PROSITE" id="PS01081">
    <property type="entry name" value="HTH_TETR_1"/>
    <property type="match status" value="1"/>
</dbReference>
<dbReference type="InterPro" id="IPR011075">
    <property type="entry name" value="TetR_C"/>
</dbReference>
<dbReference type="InterPro" id="IPR001647">
    <property type="entry name" value="HTH_TetR"/>
</dbReference>
<organism evidence="7 8">
    <name type="scientific">Nocardioides nanhaiensis</name>
    <dbReference type="NCBI Taxonomy" id="1476871"/>
    <lineage>
        <taxon>Bacteria</taxon>
        <taxon>Bacillati</taxon>
        <taxon>Actinomycetota</taxon>
        <taxon>Actinomycetes</taxon>
        <taxon>Propionibacteriales</taxon>
        <taxon>Nocardioidaceae</taxon>
        <taxon>Nocardioides</taxon>
    </lineage>
</organism>
<keyword evidence="8" id="KW-1185">Reference proteome</keyword>
<comment type="caution">
    <text evidence="7">The sequence shown here is derived from an EMBL/GenBank/DDBJ whole genome shotgun (WGS) entry which is preliminary data.</text>
</comment>
<keyword evidence="2 4" id="KW-0238">DNA-binding</keyword>
<gene>
    <name evidence="7" type="ORF">GCM10023226_15030</name>
</gene>
<dbReference type="EMBL" id="BAABIM010000001">
    <property type="protein sequence ID" value="GAA4678700.1"/>
    <property type="molecule type" value="Genomic_DNA"/>
</dbReference>
<evidence type="ECO:0000259" key="6">
    <source>
        <dbReference type="PROSITE" id="PS50977"/>
    </source>
</evidence>
<feature type="domain" description="HTH tetR-type" evidence="6">
    <location>
        <begin position="25"/>
        <end position="85"/>
    </location>
</feature>
<evidence type="ECO:0000256" key="2">
    <source>
        <dbReference type="ARBA" id="ARBA00023125"/>
    </source>
</evidence>
<dbReference type="InterPro" id="IPR009057">
    <property type="entry name" value="Homeodomain-like_sf"/>
</dbReference>
<evidence type="ECO:0000256" key="4">
    <source>
        <dbReference type="PROSITE-ProRule" id="PRU00335"/>
    </source>
</evidence>
<protein>
    <submittedName>
        <fullName evidence="7">TetR/AcrR family transcriptional regulator</fullName>
    </submittedName>
</protein>
<evidence type="ECO:0000256" key="5">
    <source>
        <dbReference type="SAM" id="MobiDB-lite"/>
    </source>
</evidence>
<dbReference type="SUPFAM" id="SSF46689">
    <property type="entry name" value="Homeodomain-like"/>
    <property type="match status" value="1"/>
</dbReference>
<keyword evidence="3" id="KW-0804">Transcription</keyword>
<dbReference type="PANTHER" id="PTHR30055:SF148">
    <property type="entry name" value="TETR-FAMILY TRANSCRIPTIONAL REGULATOR"/>
    <property type="match status" value="1"/>
</dbReference>
<dbReference type="Gene3D" id="1.10.357.10">
    <property type="entry name" value="Tetracycline Repressor, domain 2"/>
    <property type="match status" value="1"/>
</dbReference>
<feature type="DNA-binding region" description="H-T-H motif" evidence="4">
    <location>
        <begin position="48"/>
        <end position="67"/>
    </location>
</feature>
<evidence type="ECO:0000313" key="7">
    <source>
        <dbReference type="EMBL" id="GAA4678700.1"/>
    </source>
</evidence>
<dbReference type="SUPFAM" id="SSF48498">
    <property type="entry name" value="Tetracyclin repressor-like, C-terminal domain"/>
    <property type="match status" value="1"/>
</dbReference>
<keyword evidence="1" id="KW-0805">Transcription regulation</keyword>
<reference evidence="8" key="1">
    <citation type="journal article" date="2019" name="Int. J. Syst. Evol. Microbiol.">
        <title>The Global Catalogue of Microorganisms (GCM) 10K type strain sequencing project: providing services to taxonomists for standard genome sequencing and annotation.</title>
        <authorList>
            <consortium name="The Broad Institute Genomics Platform"/>
            <consortium name="The Broad Institute Genome Sequencing Center for Infectious Disease"/>
            <person name="Wu L."/>
            <person name="Ma J."/>
        </authorList>
    </citation>
    <scope>NUCLEOTIDE SEQUENCE [LARGE SCALE GENOMIC DNA]</scope>
    <source>
        <strain evidence="8">JCM 18127</strain>
    </source>
</reference>
<evidence type="ECO:0000256" key="3">
    <source>
        <dbReference type="ARBA" id="ARBA00023163"/>
    </source>
</evidence>
<dbReference type="RefSeq" id="WP_345264221.1">
    <property type="nucleotide sequence ID" value="NZ_BAABIM010000001.1"/>
</dbReference>
<sequence length="216" mass="23031">MPALPPTAQESPTADVPAARPRVEGDREREILEATLDVLVEVGYDRLTMDAVAASAKASKATLYRRWSGKAALVVEALLSMKERPVAPDTGTLRGDLLAMFCGMGGLTDQRQTAVLAGIITAIARDEEFAATFRQRFIEPKATLVLGVYERARARGELRAGLDLELAATALPGIVMHRGFLLGEAPSPDLITRVVDQIILPAVLAPAGARPPKDPA</sequence>
<name>A0ABP8W2Q4_9ACTN</name>
<dbReference type="InterPro" id="IPR023772">
    <property type="entry name" value="DNA-bd_HTH_TetR-type_CS"/>
</dbReference>
<dbReference type="Pfam" id="PF16859">
    <property type="entry name" value="TetR_C_11"/>
    <property type="match status" value="1"/>
</dbReference>
<dbReference type="PANTHER" id="PTHR30055">
    <property type="entry name" value="HTH-TYPE TRANSCRIPTIONAL REGULATOR RUTR"/>
    <property type="match status" value="1"/>
</dbReference>
<feature type="region of interest" description="Disordered" evidence="5">
    <location>
        <begin position="1"/>
        <end position="25"/>
    </location>
</feature>
<dbReference type="InterPro" id="IPR050109">
    <property type="entry name" value="HTH-type_TetR-like_transc_reg"/>
</dbReference>
<proteinExistence type="predicted"/>
<dbReference type="Pfam" id="PF00440">
    <property type="entry name" value="TetR_N"/>
    <property type="match status" value="1"/>
</dbReference>
<dbReference type="Proteomes" id="UP001500621">
    <property type="component" value="Unassembled WGS sequence"/>
</dbReference>
<evidence type="ECO:0000313" key="8">
    <source>
        <dbReference type="Proteomes" id="UP001500621"/>
    </source>
</evidence>
<dbReference type="PROSITE" id="PS50977">
    <property type="entry name" value="HTH_TETR_2"/>
    <property type="match status" value="1"/>
</dbReference>
<dbReference type="InterPro" id="IPR036271">
    <property type="entry name" value="Tet_transcr_reg_TetR-rel_C_sf"/>
</dbReference>
<accession>A0ABP8W2Q4</accession>
<dbReference type="Gene3D" id="1.10.10.60">
    <property type="entry name" value="Homeodomain-like"/>
    <property type="match status" value="1"/>
</dbReference>
<dbReference type="PRINTS" id="PR00455">
    <property type="entry name" value="HTHTETR"/>
</dbReference>
<evidence type="ECO:0000256" key="1">
    <source>
        <dbReference type="ARBA" id="ARBA00023015"/>
    </source>
</evidence>